<accession>A0A7X5N283</accession>
<feature type="signal peptide" evidence="1">
    <location>
        <begin position="1"/>
        <end position="21"/>
    </location>
</feature>
<keyword evidence="1" id="KW-0732">Signal</keyword>
<sequence length="168" mass="17991">MKRFSLSAFSSTLALASLLLAGCKKDAPAAAKDESAAATTGEFTLHMANMVGTAPLALDVTTYQAPNGDNYQVNAFRYYISNVVLRKADNSTYAVPNTYFLVDQKDADTQDLVMKEIPVGDYTGVTFTFGVDSTRSKAGNFTGVLSSGKGLLWTMNGGPEFINLEFKG</sequence>
<dbReference type="AlphaFoldDB" id="A0A7X5N283"/>
<organism evidence="3 4">
    <name type="scientific">Xanthomonas perforans</name>
    <dbReference type="NCBI Taxonomy" id="442694"/>
    <lineage>
        <taxon>Bacteria</taxon>
        <taxon>Pseudomonadati</taxon>
        <taxon>Pseudomonadota</taxon>
        <taxon>Gammaproteobacteria</taxon>
        <taxon>Lysobacterales</taxon>
        <taxon>Lysobacteraceae</taxon>
        <taxon>Xanthomonas</taxon>
    </lineage>
</organism>
<dbReference type="Proteomes" id="UP000471082">
    <property type="component" value="Unassembled WGS sequence"/>
</dbReference>
<protein>
    <recommendedName>
        <fullName evidence="2">Copper-binding protein MbnP-like domain-containing protein</fullName>
    </recommendedName>
</protein>
<dbReference type="PROSITE" id="PS51257">
    <property type="entry name" value="PROKAR_LIPOPROTEIN"/>
    <property type="match status" value="1"/>
</dbReference>
<dbReference type="Pfam" id="PF20243">
    <property type="entry name" value="MbnP"/>
    <property type="match status" value="1"/>
</dbReference>
<comment type="caution">
    <text evidence="3">The sequence shown here is derived from an EMBL/GenBank/DDBJ whole genome shotgun (WGS) entry which is preliminary data.</text>
</comment>
<evidence type="ECO:0000259" key="2">
    <source>
        <dbReference type="Pfam" id="PF20243"/>
    </source>
</evidence>
<feature type="non-terminal residue" evidence="3">
    <location>
        <position position="168"/>
    </location>
</feature>
<dbReference type="EMBL" id="JAAGYU010000781">
    <property type="protein sequence ID" value="NEL79599.1"/>
    <property type="molecule type" value="Genomic_DNA"/>
</dbReference>
<proteinExistence type="predicted"/>
<gene>
    <name evidence="3" type="ORF">G3W61_25610</name>
</gene>
<reference evidence="3 4" key="1">
    <citation type="submission" date="2019-11" db="EMBL/GenBank/DDBJ databases">
        <title>Genome-resolved metagenomics to study the prevalence of co-infection and intraspecific heterogeneity among plant pathogen metapopulations.</title>
        <authorList>
            <person name="Newberry E."/>
            <person name="Bhandari R."/>
            <person name="Kemble J."/>
            <person name="Sikora E."/>
            <person name="Potnis N."/>
        </authorList>
    </citation>
    <scope>NUCLEOTIDE SEQUENCE [LARGE SCALE GENOMIC DNA]</scope>
    <source>
        <strain evidence="3">Xp_Tom_Tuscaloosa_18b</strain>
    </source>
</reference>
<evidence type="ECO:0000256" key="1">
    <source>
        <dbReference type="SAM" id="SignalP"/>
    </source>
</evidence>
<feature type="chain" id="PRO_5030943838" description="Copper-binding protein MbnP-like domain-containing protein" evidence="1">
    <location>
        <begin position="22"/>
        <end position="168"/>
    </location>
</feature>
<name>A0A7X5N283_XANPE</name>
<feature type="domain" description="Copper-binding protein MbnP-like" evidence="2">
    <location>
        <begin position="40"/>
        <end position="167"/>
    </location>
</feature>
<evidence type="ECO:0000313" key="4">
    <source>
        <dbReference type="Proteomes" id="UP000471082"/>
    </source>
</evidence>
<dbReference type="InterPro" id="IPR046863">
    <property type="entry name" value="MbnP-like_dom"/>
</dbReference>
<evidence type="ECO:0000313" key="3">
    <source>
        <dbReference type="EMBL" id="NEL79599.1"/>
    </source>
</evidence>